<keyword evidence="13 18" id="KW-0436">Ligase</keyword>
<dbReference type="EMBL" id="JAKRRY010000003">
    <property type="protein sequence ID" value="MCW8345217.1"/>
    <property type="molecule type" value="Genomic_DNA"/>
</dbReference>
<evidence type="ECO:0000256" key="10">
    <source>
        <dbReference type="ARBA" id="ARBA00075482"/>
    </source>
</evidence>
<dbReference type="SUPFAM" id="SSF53244">
    <property type="entry name" value="MurD-like peptide ligases, peptide-binding domain"/>
    <property type="match status" value="1"/>
</dbReference>
<dbReference type="EC" id="6.3.2.13" evidence="8 13"/>
<dbReference type="SUPFAM" id="SSF53623">
    <property type="entry name" value="MurD-like peptide ligases, catalytic domain"/>
    <property type="match status" value="1"/>
</dbReference>
<feature type="modified residue" description="N6-carboxylysine" evidence="13">
    <location>
        <position position="227"/>
    </location>
</feature>
<feature type="domain" description="Mur ligase central" evidence="17">
    <location>
        <begin position="116"/>
        <end position="317"/>
    </location>
</feature>
<dbReference type="Gene3D" id="3.90.190.20">
    <property type="entry name" value="Mur ligase, C-terminal domain"/>
    <property type="match status" value="1"/>
</dbReference>
<evidence type="ECO:0000256" key="13">
    <source>
        <dbReference type="HAMAP-Rule" id="MF_00208"/>
    </source>
</evidence>
<evidence type="ECO:0000313" key="18">
    <source>
        <dbReference type="EMBL" id="MCW8345217.1"/>
    </source>
</evidence>
<dbReference type="FunFam" id="3.90.190.20:FF:000006">
    <property type="entry name" value="UDP-N-acetylmuramoyl-L-alanyl-D-glutamate--2,6-diaminopimelate ligase"/>
    <property type="match status" value="1"/>
</dbReference>
<feature type="binding site" evidence="13">
    <location>
        <position position="389"/>
    </location>
    <ligand>
        <name>meso-2,6-diaminopimelate</name>
        <dbReference type="ChEBI" id="CHEBI:57791"/>
    </ligand>
</feature>
<keyword evidence="13" id="KW-0963">Cytoplasm</keyword>
<keyword evidence="4 13" id="KW-0573">Peptidoglycan synthesis</keyword>
<sequence length="494" mass="53216">MLTSLTLTALLEPWLKVDNKTLDAIKVANLELDSRAITQGDTFVAIIGHEVDGRQFIEKAIAAGASSVIAQADEESQHGRVSVTGSVPIVYLYGLDGFLSTLAARLYRYQQNVIGITGTNGKTTITQLIAQWIELLGQRAAVMGTTGNGFLQQLEVAKNTTGNAIEVQKTLASLDGQGASYTAMEVSSHGLIQGRVAAVPFKLGIFTNLSRDHLDYHGTMASYEAAKQQLFTQHHCEHAVINVDDEVGVRWLEARPDAIAVSVNGHQIGQHALWASQVKYSENGIEIDFDGCFGQGQLKAPLIGQFNACNVMLALAALLRLGFDKQQLIECAQNLQPVLGRMELFHAVSKPKVVVDYAHTPDALEKALQALRVHCEGKLWVIVGCGGDRDKGKRPLMASIAEQLADHVIISDDNPRSEDPAAIVADMLAGVQSPDSIMVQHSRFDAAKLAVSNAGIADIILLAGKGHEDYQVIGQESRHYSDRESAATLLGVAL</sequence>
<dbReference type="GO" id="GO:0009252">
    <property type="term" value="P:peptidoglycan biosynthetic process"/>
    <property type="evidence" value="ECO:0007669"/>
    <property type="project" value="UniProtKB-UniRule"/>
</dbReference>
<evidence type="ECO:0000256" key="11">
    <source>
        <dbReference type="ARBA" id="ARBA00076158"/>
    </source>
</evidence>
<feature type="binding site" evidence="13">
    <location>
        <position position="464"/>
    </location>
    <ligand>
        <name>meso-2,6-diaminopimelate</name>
        <dbReference type="ChEBI" id="CHEBI:57791"/>
    </ligand>
</feature>
<dbReference type="Proteomes" id="UP001155587">
    <property type="component" value="Unassembled WGS sequence"/>
</dbReference>
<dbReference type="GO" id="GO:0051301">
    <property type="term" value="P:cell division"/>
    <property type="evidence" value="ECO:0007669"/>
    <property type="project" value="UniProtKB-KW"/>
</dbReference>
<keyword evidence="2 13" id="KW-0132">Cell division</keyword>
<feature type="domain" description="Mur ligase C-terminal" evidence="16">
    <location>
        <begin position="340"/>
        <end position="466"/>
    </location>
</feature>
<evidence type="ECO:0000256" key="14">
    <source>
        <dbReference type="RuleBase" id="RU004135"/>
    </source>
</evidence>
<evidence type="ECO:0000313" key="19">
    <source>
        <dbReference type="Proteomes" id="UP001155587"/>
    </source>
</evidence>
<feature type="binding site" evidence="13">
    <location>
        <position position="468"/>
    </location>
    <ligand>
        <name>meso-2,6-diaminopimelate</name>
        <dbReference type="ChEBI" id="CHEBI:57791"/>
    </ligand>
</feature>
<dbReference type="InterPro" id="IPR005761">
    <property type="entry name" value="UDP-N-AcMur-Glu-dNH2Pim_ligase"/>
</dbReference>
<feature type="binding site" evidence="13">
    <location>
        <position position="34"/>
    </location>
    <ligand>
        <name>UDP-N-acetyl-alpha-D-muramoyl-L-alanyl-D-glutamate</name>
        <dbReference type="ChEBI" id="CHEBI:83900"/>
    </ligand>
</feature>
<dbReference type="Gene3D" id="3.40.1390.10">
    <property type="entry name" value="MurE/MurF, N-terminal domain"/>
    <property type="match status" value="1"/>
</dbReference>
<evidence type="ECO:0000256" key="5">
    <source>
        <dbReference type="ARBA" id="ARBA00023306"/>
    </source>
</evidence>
<evidence type="ECO:0000256" key="3">
    <source>
        <dbReference type="ARBA" id="ARBA00022960"/>
    </source>
</evidence>
<reference evidence="18" key="1">
    <citation type="submission" date="2022-02" db="EMBL/GenBank/DDBJ databases">
        <title>Vibrio sp. nov, a new bacterium isolated from seawater.</title>
        <authorList>
            <person name="Yuan Y."/>
        </authorList>
    </citation>
    <scope>NUCLEOTIDE SEQUENCE</scope>
    <source>
        <strain evidence="18">ZSDZ65</strain>
    </source>
</reference>
<dbReference type="NCBIfam" id="NF001124">
    <property type="entry name" value="PRK00139.1-2"/>
    <property type="match status" value="1"/>
</dbReference>
<dbReference type="PANTHER" id="PTHR23135">
    <property type="entry name" value="MUR LIGASE FAMILY MEMBER"/>
    <property type="match status" value="1"/>
</dbReference>
<evidence type="ECO:0000256" key="2">
    <source>
        <dbReference type="ARBA" id="ARBA00022618"/>
    </source>
</evidence>
<feature type="domain" description="Mur ligase N-terminal catalytic" evidence="15">
    <location>
        <begin position="27"/>
        <end position="77"/>
    </location>
</feature>
<dbReference type="RefSeq" id="WP_265673669.1">
    <property type="nucleotide sequence ID" value="NZ_JAKRRY010000003.1"/>
</dbReference>
<dbReference type="Pfam" id="PF01225">
    <property type="entry name" value="Mur_ligase"/>
    <property type="match status" value="1"/>
</dbReference>
<evidence type="ECO:0000256" key="8">
    <source>
        <dbReference type="ARBA" id="ARBA00066633"/>
    </source>
</evidence>
<dbReference type="PANTHER" id="PTHR23135:SF4">
    <property type="entry name" value="UDP-N-ACETYLMURAMOYL-L-ALANYL-D-GLUTAMATE--2,6-DIAMINOPIMELATE LIGASE MURE HOMOLOG, CHLOROPLASTIC"/>
    <property type="match status" value="1"/>
</dbReference>
<dbReference type="GO" id="GO:0008360">
    <property type="term" value="P:regulation of cell shape"/>
    <property type="evidence" value="ECO:0007669"/>
    <property type="project" value="UniProtKB-KW"/>
</dbReference>
<keyword evidence="13" id="KW-0547">Nucleotide-binding</keyword>
<evidence type="ECO:0000256" key="1">
    <source>
        <dbReference type="ARBA" id="ARBA00005898"/>
    </source>
</evidence>
<feature type="binding site" evidence="13">
    <location>
        <position position="195"/>
    </location>
    <ligand>
        <name>UDP-N-acetyl-alpha-D-muramoyl-L-alanyl-D-glutamate</name>
        <dbReference type="ChEBI" id="CHEBI:83900"/>
    </ligand>
</feature>
<evidence type="ECO:0000259" key="17">
    <source>
        <dbReference type="Pfam" id="PF08245"/>
    </source>
</evidence>
<feature type="binding site" evidence="13">
    <location>
        <begin position="118"/>
        <end position="124"/>
    </location>
    <ligand>
        <name>ATP</name>
        <dbReference type="ChEBI" id="CHEBI:30616"/>
    </ligand>
</feature>
<comment type="function">
    <text evidence="13">Catalyzes the addition of meso-diaminopimelic acid to the nucleotide precursor UDP-N-acetylmuramoyl-L-alanyl-D-glutamate (UMAG) in the biosynthesis of bacterial cell-wall peptidoglycan.</text>
</comment>
<feature type="binding site" evidence="13">
    <location>
        <position position="187"/>
    </location>
    <ligand>
        <name>UDP-N-acetyl-alpha-D-muramoyl-L-alanyl-D-glutamate</name>
        <dbReference type="ChEBI" id="CHEBI:83900"/>
    </ligand>
</feature>
<keyword evidence="13" id="KW-0067">ATP-binding</keyword>
<evidence type="ECO:0000256" key="9">
    <source>
        <dbReference type="ARBA" id="ARBA00072883"/>
    </source>
</evidence>
<keyword evidence="5 13" id="KW-0131">Cell cycle</keyword>
<dbReference type="SUPFAM" id="SSF63418">
    <property type="entry name" value="MurE/MurF N-terminal domain"/>
    <property type="match status" value="1"/>
</dbReference>
<dbReference type="Pfam" id="PF08245">
    <property type="entry name" value="Mur_ligase_M"/>
    <property type="match status" value="1"/>
</dbReference>
<dbReference type="NCBIfam" id="TIGR01085">
    <property type="entry name" value="murE"/>
    <property type="match status" value="1"/>
</dbReference>
<proteinExistence type="inferred from homology"/>
<dbReference type="InterPro" id="IPR004101">
    <property type="entry name" value="Mur_ligase_C"/>
</dbReference>
<feature type="binding site" evidence="13">
    <location>
        <position position="32"/>
    </location>
    <ligand>
        <name>UDP-N-acetyl-alpha-D-muramoyl-L-alanyl-D-glutamate</name>
        <dbReference type="ChEBI" id="CHEBI:83900"/>
    </ligand>
</feature>
<dbReference type="Pfam" id="PF02875">
    <property type="entry name" value="Mur_ligase_C"/>
    <property type="match status" value="1"/>
</dbReference>
<keyword evidence="6 13" id="KW-0961">Cell wall biogenesis/degradation</keyword>
<comment type="caution">
    <text evidence="18">The sequence shown here is derived from an EMBL/GenBank/DDBJ whole genome shotgun (WGS) entry which is preliminary data.</text>
</comment>
<dbReference type="GO" id="GO:0005737">
    <property type="term" value="C:cytoplasm"/>
    <property type="evidence" value="ECO:0007669"/>
    <property type="project" value="UniProtKB-SubCell"/>
</dbReference>
<dbReference type="InterPro" id="IPR035911">
    <property type="entry name" value="MurE/MurF_N"/>
</dbReference>
<comment type="cofactor">
    <cofactor evidence="13">
        <name>Mg(2+)</name>
        <dbReference type="ChEBI" id="CHEBI:18420"/>
    </cofactor>
</comment>
<evidence type="ECO:0000256" key="6">
    <source>
        <dbReference type="ARBA" id="ARBA00023316"/>
    </source>
</evidence>
<comment type="pathway">
    <text evidence="13 14">Cell wall biogenesis; peptidoglycan biosynthesis.</text>
</comment>
<dbReference type="HAMAP" id="MF_00208">
    <property type="entry name" value="MurE"/>
    <property type="match status" value="1"/>
</dbReference>
<dbReference type="GO" id="GO:0008765">
    <property type="term" value="F:UDP-N-acetylmuramoylalanyl-D-glutamate-2,6-diaminopimelate ligase activity"/>
    <property type="evidence" value="ECO:0007669"/>
    <property type="project" value="UniProtKB-UniRule"/>
</dbReference>
<dbReference type="Gene3D" id="3.40.1190.10">
    <property type="entry name" value="Mur-like, catalytic domain"/>
    <property type="match status" value="1"/>
</dbReference>
<feature type="short sequence motif" description="Meso-diaminopimelate recognition motif" evidence="13">
    <location>
        <begin position="413"/>
        <end position="416"/>
    </location>
</feature>
<dbReference type="InterPro" id="IPR036565">
    <property type="entry name" value="Mur-like_cat_sf"/>
</dbReference>
<dbReference type="InterPro" id="IPR013221">
    <property type="entry name" value="Mur_ligase_cen"/>
</dbReference>
<evidence type="ECO:0000259" key="16">
    <source>
        <dbReference type="Pfam" id="PF02875"/>
    </source>
</evidence>
<evidence type="ECO:0000256" key="12">
    <source>
        <dbReference type="ARBA" id="ARBA00081560"/>
    </source>
</evidence>
<dbReference type="InterPro" id="IPR036615">
    <property type="entry name" value="Mur_ligase_C_dom_sf"/>
</dbReference>
<comment type="caution">
    <text evidence="13">Lacks conserved residue(s) required for the propagation of feature annotation.</text>
</comment>
<comment type="similarity">
    <text evidence="1 13">Belongs to the MurCDEF family. MurE subfamily.</text>
</comment>
<keyword evidence="3 13" id="KW-0133">Cell shape</keyword>
<comment type="PTM">
    <text evidence="13">Carboxylation is probably crucial for Mg(2+) binding and, consequently, for the gamma-phosphate positioning of ATP.</text>
</comment>
<dbReference type="GO" id="GO:0005524">
    <property type="term" value="F:ATP binding"/>
    <property type="evidence" value="ECO:0007669"/>
    <property type="project" value="UniProtKB-UniRule"/>
</dbReference>
<feature type="binding site" evidence="13">
    <location>
        <position position="193"/>
    </location>
    <ligand>
        <name>UDP-N-acetyl-alpha-D-muramoyl-L-alanyl-D-glutamate</name>
        <dbReference type="ChEBI" id="CHEBI:83900"/>
    </ligand>
</feature>
<dbReference type="NCBIfam" id="NF001126">
    <property type="entry name" value="PRK00139.1-4"/>
    <property type="match status" value="1"/>
</dbReference>
<keyword evidence="19" id="KW-1185">Reference proteome</keyword>
<dbReference type="NCBIfam" id="NF001123">
    <property type="entry name" value="PRK00139.1-1"/>
    <property type="match status" value="1"/>
</dbReference>
<keyword evidence="13" id="KW-0460">Magnesium</keyword>
<feature type="binding site" evidence="13">
    <location>
        <position position="159"/>
    </location>
    <ligand>
        <name>UDP-N-acetyl-alpha-D-muramoyl-L-alanyl-D-glutamate</name>
        <dbReference type="ChEBI" id="CHEBI:83900"/>
    </ligand>
</feature>
<dbReference type="AlphaFoldDB" id="A0A9X3HVY4"/>
<evidence type="ECO:0000259" key="15">
    <source>
        <dbReference type="Pfam" id="PF01225"/>
    </source>
</evidence>
<protein>
    <recommendedName>
        <fullName evidence="9 13">UDP-N-acetylmuramoyl-L-alanyl-D-glutamate--2,6-diaminopimelate ligase</fullName>
        <ecNumber evidence="8 13">6.3.2.13</ecNumber>
    </recommendedName>
    <alternativeName>
        <fullName evidence="10 13">Meso-A2pm-adding enzyme</fullName>
    </alternativeName>
    <alternativeName>
        <fullName evidence="11 13">Meso-diaminopimelate-adding enzyme</fullName>
    </alternativeName>
    <alternativeName>
        <fullName evidence="12 13">UDP-MurNAc-L-Ala-D-Glu:meso-diaminopimelate ligase</fullName>
    </alternativeName>
    <alternativeName>
        <fullName evidence="13">UDP-MurNAc-tripeptide synthetase</fullName>
    </alternativeName>
    <alternativeName>
        <fullName evidence="13">UDP-N-acetylmuramyl-tripeptide synthetase</fullName>
    </alternativeName>
</protein>
<comment type="catalytic activity">
    <reaction evidence="7 13">
        <text>UDP-N-acetyl-alpha-D-muramoyl-L-alanyl-D-glutamate + meso-2,6-diaminopimelate + ATP = UDP-N-acetyl-alpha-D-muramoyl-L-alanyl-gamma-D-glutamyl-meso-2,6-diaminopimelate + ADP + phosphate + H(+)</text>
        <dbReference type="Rhea" id="RHEA:23676"/>
        <dbReference type="ChEBI" id="CHEBI:15378"/>
        <dbReference type="ChEBI" id="CHEBI:30616"/>
        <dbReference type="ChEBI" id="CHEBI:43474"/>
        <dbReference type="ChEBI" id="CHEBI:57791"/>
        <dbReference type="ChEBI" id="CHEBI:83900"/>
        <dbReference type="ChEBI" id="CHEBI:83905"/>
        <dbReference type="ChEBI" id="CHEBI:456216"/>
        <dbReference type="EC" id="6.3.2.13"/>
    </reaction>
</comment>
<dbReference type="GO" id="GO:0000287">
    <property type="term" value="F:magnesium ion binding"/>
    <property type="evidence" value="ECO:0007669"/>
    <property type="project" value="UniProtKB-UniRule"/>
</dbReference>
<feature type="binding site" evidence="13">
    <location>
        <begin position="160"/>
        <end position="161"/>
    </location>
    <ligand>
        <name>UDP-N-acetyl-alpha-D-muramoyl-L-alanyl-D-glutamate</name>
        <dbReference type="ChEBI" id="CHEBI:83900"/>
    </ligand>
</feature>
<feature type="binding site" evidence="13">
    <location>
        <begin position="413"/>
        <end position="416"/>
    </location>
    <ligand>
        <name>meso-2,6-diaminopimelate</name>
        <dbReference type="ChEBI" id="CHEBI:57791"/>
    </ligand>
</feature>
<name>A0A9X3HVY4_9VIBR</name>
<dbReference type="GO" id="GO:0071555">
    <property type="term" value="P:cell wall organization"/>
    <property type="evidence" value="ECO:0007669"/>
    <property type="project" value="UniProtKB-KW"/>
</dbReference>
<dbReference type="InterPro" id="IPR000713">
    <property type="entry name" value="Mur_ligase_N"/>
</dbReference>
<organism evidence="18 19">
    <name type="scientific">Vibrio qingdaonensis</name>
    <dbReference type="NCBI Taxonomy" id="2829491"/>
    <lineage>
        <taxon>Bacteria</taxon>
        <taxon>Pseudomonadati</taxon>
        <taxon>Pseudomonadota</taxon>
        <taxon>Gammaproteobacteria</taxon>
        <taxon>Vibrionales</taxon>
        <taxon>Vibrionaceae</taxon>
        <taxon>Vibrio</taxon>
    </lineage>
</organism>
<gene>
    <name evidence="13 18" type="primary">murE</name>
    <name evidence="18" type="ORF">MD535_04130</name>
</gene>
<evidence type="ECO:0000256" key="7">
    <source>
        <dbReference type="ARBA" id="ARBA00050251"/>
    </source>
</evidence>
<evidence type="ECO:0000256" key="4">
    <source>
        <dbReference type="ARBA" id="ARBA00022984"/>
    </source>
</evidence>
<accession>A0A9X3HVY4</accession>
<comment type="subcellular location">
    <subcellularLocation>
        <location evidence="13 14">Cytoplasm</location>
    </subcellularLocation>
</comment>